<proteinExistence type="predicted"/>
<feature type="compositionally biased region" description="Polar residues" evidence="1">
    <location>
        <begin position="184"/>
        <end position="215"/>
    </location>
</feature>
<sequence length="232" mass="25799">MRIRPPELETSICDVKYHVSLVGRRDWRRPPSSWPPPSRSRLRRCAAVAPPCRRPVIGLVSITVLRRFRPWQNPSALLVQTDGGLLFPVVDLITRIYRRLPFKCRFPCETGQSEVPRRQKVVSEHRLGSFNTCLPELHRFCTVMRIPPPAWRGDAAHVADSVRHRAACYVSPPYGDPRGDKTAGLSSRCETPSSGCTRSPDEISTNGFSTSSWPETNFPAKTAAAQAAAAAA</sequence>
<accession>A0A2Z7DCK9</accession>
<feature type="compositionally biased region" description="Low complexity" evidence="1">
    <location>
        <begin position="223"/>
        <end position="232"/>
    </location>
</feature>
<organism evidence="2 3">
    <name type="scientific">Dorcoceras hygrometricum</name>
    <dbReference type="NCBI Taxonomy" id="472368"/>
    <lineage>
        <taxon>Eukaryota</taxon>
        <taxon>Viridiplantae</taxon>
        <taxon>Streptophyta</taxon>
        <taxon>Embryophyta</taxon>
        <taxon>Tracheophyta</taxon>
        <taxon>Spermatophyta</taxon>
        <taxon>Magnoliopsida</taxon>
        <taxon>eudicotyledons</taxon>
        <taxon>Gunneridae</taxon>
        <taxon>Pentapetalae</taxon>
        <taxon>asterids</taxon>
        <taxon>lamiids</taxon>
        <taxon>Lamiales</taxon>
        <taxon>Gesneriaceae</taxon>
        <taxon>Didymocarpoideae</taxon>
        <taxon>Trichosporeae</taxon>
        <taxon>Loxocarpinae</taxon>
        <taxon>Dorcoceras</taxon>
    </lineage>
</organism>
<name>A0A2Z7DCK9_9LAMI</name>
<dbReference type="Proteomes" id="UP000250235">
    <property type="component" value="Unassembled WGS sequence"/>
</dbReference>
<evidence type="ECO:0000256" key="1">
    <source>
        <dbReference type="SAM" id="MobiDB-lite"/>
    </source>
</evidence>
<dbReference type="EMBL" id="KQ989023">
    <property type="protein sequence ID" value="KZV55046.1"/>
    <property type="molecule type" value="Genomic_DNA"/>
</dbReference>
<feature type="region of interest" description="Disordered" evidence="1">
    <location>
        <begin position="179"/>
        <end position="232"/>
    </location>
</feature>
<reference evidence="2 3" key="1">
    <citation type="journal article" date="2015" name="Proc. Natl. Acad. Sci. U.S.A.">
        <title>The resurrection genome of Boea hygrometrica: A blueprint for survival of dehydration.</title>
        <authorList>
            <person name="Xiao L."/>
            <person name="Yang G."/>
            <person name="Zhang L."/>
            <person name="Yang X."/>
            <person name="Zhao S."/>
            <person name="Ji Z."/>
            <person name="Zhou Q."/>
            <person name="Hu M."/>
            <person name="Wang Y."/>
            <person name="Chen M."/>
            <person name="Xu Y."/>
            <person name="Jin H."/>
            <person name="Xiao X."/>
            <person name="Hu G."/>
            <person name="Bao F."/>
            <person name="Hu Y."/>
            <person name="Wan P."/>
            <person name="Li L."/>
            <person name="Deng X."/>
            <person name="Kuang T."/>
            <person name="Xiang C."/>
            <person name="Zhu J.K."/>
            <person name="Oliver M.J."/>
            <person name="He Y."/>
        </authorList>
    </citation>
    <scope>NUCLEOTIDE SEQUENCE [LARGE SCALE GENOMIC DNA]</scope>
    <source>
        <strain evidence="3">cv. XS01</strain>
    </source>
</reference>
<keyword evidence="3" id="KW-1185">Reference proteome</keyword>
<protein>
    <submittedName>
        <fullName evidence="2">Uncharacterized protein</fullName>
    </submittedName>
</protein>
<evidence type="ECO:0000313" key="2">
    <source>
        <dbReference type="EMBL" id="KZV55046.1"/>
    </source>
</evidence>
<gene>
    <name evidence="2" type="ORF">F511_11814</name>
</gene>
<evidence type="ECO:0000313" key="3">
    <source>
        <dbReference type="Proteomes" id="UP000250235"/>
    </source>
</evidence>
<dbReference type="AlphaFoldDB" id="A0A2Z7DCK9"/>